<feature type="domain" description="RNase H type-1" evidence="1">
    <location>
        <begin position="19"/>
        <end position="122"/>
    </location>
</feature>
<dbReference type="EMBL" id="SRYR01000001">
    <property type="protein sequence ID" value="TGY44188.1"/>
    <property type="molecule type" value="Genomic_DNA"/>
</dbReference>
<sequence>MKYSLYVTGKCNDTRSFQSNIGIGGVILNNNGNEISFSKKVGRGTCIEAHIYGLVHGISEILKYSDAENIDVYVSNMNIVNYFKGKEIEINSRTEILLSNLKNLIRTLRLDINFEYLEVNEYNYVRNLAEEALMP</sequence>
<dbReference type="InterPro" id="IPR036397">
    <property type="entry name" value="RNaseH_sf"/>
</dbReference>
<dbReference type="Gene3D" id="3.30.420.10">
    <property type="entry name" value="Ribonuclease H-like superfamily/Ribonuclease H"/>
    <property type="match status" value="1"/>
</dbReference>
<dbReference type="AlphaFoldDB" id="A0A4S2DP45"/>
<dbReference type="GO" id="GO:0004523">
    <property type="term" value="F:RNA-DNA hybrid ribonuclease activity"/>
    <property type="evidence" value="ECO:0007669"/>
    <property type="project" value="InterPro"/>
</dbReference>
<comment type="caution">
    <text evidence="2">The sequence shown here is derived from an EMBL/GenBank/DDBJ whole genome shotgun (WGS) entry which is preliminary data.</text>
</comment>
<keyword evidence="3" id="KW-1185">Reference proteome</keyword>
<organism evidence="2 3">
    <name type="scientific">Clostridium sartagoforme</name>
    <dbReference type="NCBI Taxonomy" id="84031"/>
    <lineage>
        <taxon>Bacteria</taxon>
        <taxon>Bacillati</taxon>
        <taxon>Bacillota</taxon>
        <taxon>Clostridia</taxon>
        <taxon>Eubacteriales</taxon>
        <taxon>Clostridiaceae</taxon>
        <taxon>Clostridium</taxon>
    </lineage>
</organism>
<proteinExistence type="predicted"/>
<accession>A0A4S2DP45</accession>
<protein>
    <recommendedName>
        <fullName evidence="1">RNase H type-1 domain-containing protein</fullName>
    </recommendedName>
</protein>
<evidence type="ECO:0000313" key="2">
    <source>
        <dbReference type="EMBL" id="TGY44188.1"/>
    </source>
</evidence>
<dbReference type="RefSeq" id="WP_136005212.1">
    <property type="nucleotide sequence ID" value="NZ_SRYR01000001.1"/>
</dbReference>
<reference evidence="2 3" key="1">
    <citation type="submission" date="2019-04" db="EMBL/GenBank/DDBJ databases">
        <title>Microbes associate with the intestines of laboratory mice.</title>
        <authorList>
            <person name="Navarre W."/>
            <person name="Wong E."/>
            <person name="Huang K."/>
            <person name="Tropini C."/>
            <person name="Ng K."/>
            <person name="Yu B."/>
        </authorList>
    </citation>
    <scope>NUCLEOTIDE SEQUENCE [LARGE SCALE GENOMIC DNA]</scope>
    <source>
        <strain evidence="2 3">NM50_B9-20</strain>
    </source>
</reference>
<dbReference type="InterPro" id="IPR002156">
    <property type="entry name" value="RNaseH_domain"/>
</dbReference>
<evidence type="ECO:0000259" key="1">
    <source>
        <dbReference type="Pfam" id="PF13456"/>
    </source>
</evidence>
<dbReference type="Pfam" id="PF13456">
    <property type="entry name" value="RVT_3"/>
    <property type="match status" value="1"/>
</dbReference>
<evidence type="ECO:0000313" key="3">
    <source>
        <dbReference type="Proteomes" id="UP000306888"/>
    </source>
</evidence>
<dbReference type="Proteomes" id="UP000306888">
    <property type="component" value="Unassembled WGS sequence"/>
</dbReference>
<dbReference type="GO" id="GO:0003676">
    <property type="term" value="F:nucleic acid binding"/>
    <property type="evidence" value="ECO:0007669"/>
    <property type="project" value="InterPro"/>
</dbReference>
<name>A0A4S2DP45_9CLOT</name>
<dbReference type="OrthoDB" id="1913140at2"/>
<gene>
    <name evidence="2" type="ORF">E5347_05055</name>
</gene>